<dbReference type="Proteomes" id="UP001419268">
    <property type="component" value="Unassembled WGS sequence"/>
</dbReference>
<dbReference type="SMART" id="SM00554">
    <property type="entry name" value="FAS1"/>
    <property type="match status" value="1"/>
</dbReference>
<evidence type="ECO:0000313" key="5">
    <source>
        <dbReference type="EMBL" id="KAK9099703.1"/>
    </source>
</evidence>
<keyword evidence="2" id="KW-1133">Transmembrane helix</keyword>
<evidence type="ECO:0000256" key="1">
    <source>
        <dbReference type="ARBA" id="ARBA00007843"/>
    </source>
</evidence>
<sequence length="235" mass="26207">MVGMESPLLIPLFLLLQLLASAAATTSTIASATTANEQEFNIVEALASVLSDVASYPFPTKQGATLFVPNDPNGTHNPRFFVTKRDPLIVAYHMVPRRLTYADLRRFPAHTLLPSLLPDLPIEITWSTNSSSFPPSDFIKIGNQPITRPDAMVSRDLVVHGIDSVFPLRAIYDYDSSLVDAYDAYEEIVVEKQDRPKFWWWVAYFSLIAFAFAGVVQNAIHSRRAGVIIDAHRDD</sequence>
<dbReference type="PANTHER" id="PTHR33985">
    <property type="entry name" value="OS02G0491300 PROTEIN-RELATED"/>
    <property type="match status" value="1"/>
</dbReference>
<gene>
    <name evidence="5" type="ORF">Scep_023133</name>
</gene>
<feature type="chain" id="PRO_5043003560" description="FAS1 domain-containing protein" evidence="3">
    <location>
        <begin position="25"/>
        <end position="235"/>
    </location>
</feature>
<dbReference type="Pfam" id="PF02469">
    <property type="entry name" value="Fasciclin"/>
    <property type="match status" value="1"/>
</dbReference>
<comment type="caution">
    <text evidence="5">The sequence shown here is derived from an EMBL/GenBank/DDBJ whole genome shotgun (WGS) entry which is preliminary data.</text>
</comment>
<feature type="transmembrane region" description="Helical" evidence="2">
    <location>
        <begin position="198"/>
        <end position="216"/>
    </location>
</feature>
<proteinExistence type="inferred from homology"/>
<evidence type="ECO:0000313" key="6">
    <source>
        <dbReference type="Proteomes" id="UP001419268"/>
    </source>
</evidence>
<keyword evidence="2" id="KW-0812">Transmembrane</keyword>
<organism evidence="5 6">
    <name type="scientific">Stephania cephalantha</name>
    <dbReference type="NCBI Taxonomy" id="152367"/>
    <lineage>
        <taxon>Eukaryota</taxon>
        <taxon>Viridiplantae</taxon>
        <taxon>Streptophyta</taxon>
        <taxon>Embryophyta</taxon>
        <taxon>Tracheophyta</taxon>
        <taxon>Spermatophyta</taxon>
        <taxon>Magnoliopsida</taxon>
        <taxon>Ranunculales</taxon>
        <taxon>Menispermaceae</taxon>
        <taxon>Menispermoideae</taxon>
        <taxon>Cissampelideae</taxon>
        <taxon>Stephania</taxon>
    </lineage>
</organism>
<dbReference type="InterPro" id="IPR000782">
    <property type="entry name" value="FAS1_domain"/>
</dbReference>
<name>A0AAP0HSH4_9MAGN</name>
<dbReference type="AlphaFoldDB" id="A0AAP0HSH4"/>
<feature type="domain" description="FAS1" evidence="4">
    <location>
        <begin position="65"/>
        <end position="169"/>
    </location>
</feature>
<evidence type="ECO:0000259" key="4">
    <source>
        <dbReference type="SMART" id="SM00554"/>
    </source>
</evidence>
<accession>A0AAP0HSH4</accession>
<evidence type="ECO:0000256" key="3">
    <source>
        <dbReference type="SAM" id="SignalP"/>
    </source>
</evidence>
<dbReference type="Gene3D" id="2.30.180.10">
    <property type="entry name" value="FAS1 domain"/>
    <property type="match status" value="1"/>
</dbReference>
<keyword evidence="6" id="KW-1185">Reference proteome</keyword>
<evidence type="ECO:0000256" key="2">
    <source>
        <dbReference type="SAM" id="Phobius"/>
    </source>
</evidence>
<feature type="signal peptide" evidence="3">
    <location>
        <begin position="1"/>
        <end position="24"/>
    </location>
</feature>
<dbReference type="InterPro" id="IPR036378">
    <property type="entry name" value="FAS1_dom_sf"/>
</dbReference>
<keyword evidence="3" id="KW-0732">Signal</keyword>
<keyword evidence="2" id="KW-0472">Membrane</keyword>
<dbReference type="InterPro" id="IPR052806">
    <property type="entry name" value="Fasciclin-like_AGP"/>
</dbReference>
<protein>
    <recommendedName>
        <fullName evidence="4">FAS1 domain-containing protein</fullName>
    </recommendedName>
</protein>
<dbReference type="SUPFAM" id="SSF82153">
    <property type="entry name" value="FAS1 domain"/>
    <property type="match status" value="1"/>
</dbReference>
<comment type="similarity">
    <text evidence="1">Belongs to the fasciclin-like AGP family.</text>
</comment>
<dbReference type="PANTHER" id="PTHR33985:SF5">
    <property type="entry name" value="FASCICLIN-LIKE ARABINOGALACTAN FAMILY PROTEIN"/>
    <property type="match status" value="1"/>
</dbReference>
<dbReference type="EMBL" id="JBBNAG010000010">
    <property type="protein sequence ID" value="KAK9099703.1"/>
    <property type="molecule type" value="Genomic_DNA"/>
</dbReference>
<reference evidence="5 6" key="1">
    <citation type="submission" date="2024-01" db="EMBL/GenBank/DDBJ databases">
        <title>Genome assemblies of Stephania.</title>
        <authorList>
            <person name="Yang L."/>
        </authorList>
    </citation>
    <scope>NUCLEOTIDE SEQUENCE [LARGE SCALE GENOMIC DNA]</scope>
    <source>
        <strain evidence="5">JXDWG</strain>
        <tissue evidence="5">Leaf</tissue>
    </source>
</reference>